<dbReference type="InterPro" id="IPR002347">
    <property type="entry name" value="SDR_fam"/>
</dbReference>
<protein>
    <submittedName>
        <fullName evidence="3">Uncharacterized protein</fullName>
    </submittedName>
</protein>
<dbReference type="AlphaFoldDB" id="A0A2C5XHG5"/>
<dbReference type="InterPro" id="IPR036291">
    <property type="entry name" value="NAD(P)-bd_dom_sf"/>
</dbReference>
<gene>
    <name evidence="3" type="ORF">CDD81_6670</name>
</gene>
<keyword evidence="4" id="KW-1185">Reference proteome</keyword>
<dbReference type="STRING" id="1399860.A0A2C5XHG5"/>
<dbReference type="Gene3D" id="3.40.50.720">
    <property type="entry name" value="NAD(P)-binding Rossmann-like Domain"/>
    <property type="match status" value="1"/>
</dbReference>
<dbReference type="PANTHER" id="PTHR24320">
    <property type="entry name" value="RETINOL DEHYDROGENASE"/>
    <property type="match status" value="1"/>
</dbReference>
<evidence type="ECO:0000256" key="1">
    <source>
        <dbReference type="ARBA" id="ARBA00006484"/>
    </source>
</evidence>
<keyword evidence="2" id="KW-0560">Oxidoreductase</keyword>
<dbReference type="Proteomes" id="UP000226192">
    <property type="component" value="Unassembled WGS sequence"/>
</dbReference>
<comment type="similarity">
    <text evidence="1">Belongs to the short-chain dehydrogenases/reductases (SDR) family.</text>
</comment>
<reference evidence="3 4" key="1">
    <citation type="submission" date="2017-06" db="EMBL/GenBank/DDBJ databases">
        <title>Ant-infecting Ophiocordyceps genomes reveal a high diversity of potential behavioral manipulation genes and a possible major role for enterotoxins.</title>
        <authorList>
            <person name="De Bekker C."/>
            <person name="Evans H.C."/>
            <person name="Brachmann A."/>
            <person name="Hughes D.P."/>
        </authorList>
    </citation>
    <scope>NUCLEOTIDE SEQUENCE [LARGE SCALE GENOMIC DNA]</scope>
    <source>
        <strain evidence="3 4">Map64</strain>
    </source>
</reference>
<dbReference type="GO" id="GO:0016491">
    <property type="term" value="F:oxidoreductase activity"/>
    <property type="evidence" value="ECO:0007669"/>
    <property type="project" value="UniProtKB-KW"/>
</dbReference>
<organism evidence="3 4">
    <name type="scientific">Ophiocordyceps australis</name>
    <dbReference type="NCBI Taxonomy" id="1399860"/>
    <lineage>
        <taxon>Eukaryota</taxon>
        <taxon>Fungi</taxon>
        <taxon>Dikarya</taxon>
        <taxon>Ascomycota</taxon>
        <taxon>Pezizomycotina</taxon>
        <taxon>Sordariomycetes</taxon>
        <taxon>Hypocreomycetidae</taxon>
        <taxon>Hypocreales</taxon>
        <taxon>Ophiocordycipitaceae</taxon>
        <taxon>Ophiocordyceps</taxon>
    </lineage>
</organism>
<evidence type="ECO:0000313" key="3">
    <source>
        <dbReference type="EMBL" id="PHH62778.1"/>
    </source>
</evidence>
<dbReference type="PANTHER" id="PTHR24320:SF148">
    <property type="entry name" value="NAD(P)-BINDING ROSSMANN-FOLD SUPERFAMILY PROTEIN"/>
    <property type="match status" value="1"/>
</dbReference>
<accession>A0A2C5XHG5</accession>
<sequence>MTLVAKTIVATGVSSSLGFEAIKQLLQQSQPYRVILGARDTHTTNQAYKQLPFDRATHSVTVLPLQLADLSTVKTFASQALEQLGGHAIDYLILNAGIFKEVEDKSLLGSRWCETAIVNHFSQHYLVHLLRERLVSSKARIVFVSSGAVRGVADTNVLQEHLQVGSGQHARVAYKESKFVQLLSAHWWRRQLAGQCRVVAVSPGLIPETGLGRHSSDFNLTMDMPDAKTVPEGARSILAALTRSDFPQDAEQIFLTSWGEWWPKDVYEKTLDKGLQDKWCPDKEQLEKEGHVV</sequence>
<comment type="caution">
    <text evidence="3">The sequence shown here is derived from an EMBL/GenBank/DDBJ whole genome shotgun (WGS) entry which is preliminary data.</text>
</comment>
<name>A0A2C5XHG5_9HYPO</name>
<dbReference type="SUPFAM" id="SSF51735">
    <property type="entry name" value="NAD(P)-binding Rossmann-fold domains"/>
    <property type="match status" value="1"/>
</dbReference>
<dbReference type="EMBL" id="NJET01000063">
    <property type="protein sequence ID" value="PHH62778.1"/>
    <property type="molecule type" value="Genomic_DNA"/>
</dbReference>
<dbReference type="Pfam" id="PF00106">
    <property type="entry name" value="adh_short"/>
    <property type="match status" value="1"/>
</dbReference>
<proteinExistence type="inferred from homology"/>
<evidence type="ECO:0000313" key="4">
    <source>
        <dbReference type="Proteomes" id="UP000226192"/>
    </source>
</evidence>
<dbReference type="PRINTS" id="PR00081">
    <property type="entry name" value="GDHRDH"/>
</dbReference>
<dbReference type="OrthoDB" id="542013at2759"/>
<evidence type="ECO:0000256" key="2">
    <source>
        <dbReference type="ARBA" id="ARBA00023002"/>
    </source>
</evidence>